<proteinExistence type="predicted"/>
<comment type="caution">
    <text evidence="1">The sequence shown here is derived from an EMBL/GenBank/DDBJ whole genome shotgun (WGS) entry which is preliminary data.</text>
</comment>
<evidence type="ECO:0000313" key="2">
    <source>
        <dbReference type="Proteomes" id="UP000324870"/>
    </source>
</evidence>
<dbReference type="RefSeq" id="WP_130062862.1">
    <property type="nucleotide sequence ID" value="NZ_DBFNGO010000096.1"/>
</dbReference>
<sequence length="141" mass="16356">MAQFIIPEDYDASIHQEILDALIRSDRQIVEICEDRAIAEMRGYLAARYDCDRVFSAVGAERNQLVLMMALDIAIYHIFSIHNPRNMSQIRVDRYERAVEWLKGVRKGDISVDGLPEIEQEAKEAASQFQIRSNPKRNNRF</sequence>
<gene>
    <name evidence="1" type="ORF">F2A26_06335</name>
</gene>
<accession>A0ABQ6S471</accession>
<name>A0ABQ6S471_9BACT</name>
<dbReference type="InterPro" id="IPR009752">
    <property type="entry name" value="Phage_Mu_GpJ"/>
</dbReference>
<dbReference type="EMBL" id="VVND01000007">
    <property type="protein sequence ID" value="KAA3159654.1"/>
    <property type="molecule type" value="Genomic_DNA"/>
</dbReference>
<reference evidence="1 2" key="1">
    <citation type="journal article" date="2019" name="Nat. Med.">
        <title>A library of human gut bacterial isolates paired with longitudinal multiomics data enables mechanistic microbiome research.</title>
        <authorList>
            <person name="Poyet M."/>
            <person name="Groussin M."/>
            <person name="Gibbons S.M."/>
            <person name="Avila-Pacheco J."/>
            <person name="Jiang X."/>
            <person name="Kearney S.M."/>
            <person name="Perrotta A.R."/>
            <person name="Berdy B."/>
            <person name="Zhao S."/>
            <person name="Lieberman T.D."/>
            <person name="Swanson P.K."/>
            <person name="Smith M."/>
            <person name="Roesemann S."/>
            <person name="Alexander J.E."/>
            <person name="Rich S.A."/>
            <person name="Livny J."/>
            <person name="Vlamakis H."/>
            <person name="Clish C."/>
            <person name="Bullock K."/>
            <person name="Deik A."/>
            <person name="Scott J."/>
            <person name="Pierce K.A."/>
            <person name="Xavier R.J."/>
            <person name="Alm E.J."/>
        </authorList>
    </citation>
    <scope>NUCLEOTIDE SEQUENCE [LARGE SCALE GENOMIC DNA]</scope>
    <source>
        <strain evidence="1 2">BIOML-A1</strain>
    </source>
</reference>
<organism evidence="1 2">
    <name type="scientific">Alistipes finegoldii</name>
    <dbReference type="NCBI Taxonomy" id="214856"/>
    <lineage>
        <taxon>Bacteria</taxon>
        <taxon>Pseudomonadati</taxon>
        <taxon>Bacteroidota</taxon>
        <taxon>Bacteroidia</taxon>
        <taxon>Bacteroidales</taxon>
        <taxon>Rikenellaceae</taxon>
        <taxon>Alistipes</taxon>
    </lineage>
</organism>
<dbReference type="Pfam" id="PF07030">
    <property type="entry name" value="Phage_Mu_Gp36"/>
    <property type="match status" value="1"/>
</dbReference>
<dbReference type="Proteomes" id="UP000324870">
    <property type="component" value="Unassembled WGS sequence"/>
</dbReference>
<evidence type="ECO:0000313" key="1">
    <source>
        <dbReference type="EMBL" id="KAA3159654.1"/>
    </source>
</evidence>
<keyword evidence="2" id="KW-1185">Reference proteome</keyword>
<protein>
    <submittedName>
        <fullName evidence="1">DUF1320 domain-containing protein</fullName>
    </submittedName>
</protein>